<evidence type="ECO:0000256" key="6">
    <source>
        <dbReference type="SAM" id="SignalP"/>
    </source>
</evidence>
<dbReference type="VEuPathDB" id="FungiDB:ACLA_095970"/>
<organism evidence="8 9">
    <name type="scientific">Aspergillus clavatus (strain ATCC 1007 / CBS 513.65 / DSM 816 / NCTC 3887 / NRRL 1 / QM 1276 / 107)</name>
    <dbReference type="NCBI Taxonomy" id="344612"/>
    <lineage>
        <taxon>Eukaryota</taxon>
        <taxon>Fungi</taxon>
        <taxon>Dikarya</taxon>
        <taxon>Ascomycota</taxon>
        <taxon>Pezizomycotina</taxon>
        <taxon>Eurotiomycetes</taxon>
        <taxon>Eurotiomycetidae</taxon>
        <taxon>Eurotiales</taxon>
        <taxon>Aspergillaceae</taxon>
        <taxon>Aspergillus</taxon>
        <taxon>Aspergillus subgen. Fumigati</taxon>
    </lineage>
</organism>
<dbReference type="InterPro" id="IPR036318">
    <property type="entry name" value="FAD-bd_PCMH-like_sf"/>
</dbReference>
<dbReference type="OMA" id="WVSPATE"/>
<keyword evidence="4" id="KW-0274">FAD</keyword>
<dbReference type="eggNOG" id="ENOG502SJ3M">
    <property type="taxonomic scope" value="Eukaryota"/>
</dbReference>
<dbReference type="InterPro" id="IPR012951">
    <property type="entry name" value="BBE"/>
</dbReference>
<dbReference type="Gene3D" id="3.40.462.20">
    <property type="match status" value="1"/>
</dbReference>
<dbReference type="InterPro" id="IPR016166">
    <property type="entry name" value="FAD-bd_PCMH"/>
</dbReference>
<keyword evidence="3 6" id="KW-0732">Signal</keyword>
<comment type="similarity">
    <text evidence="1">Belongs to the oxygen-dependent FAD-linked oxidoreductase family.</text>
</comment>
<dbReference type="OrthoDB" id="415825at2759"/>
<dbReference type="Proteomes" id="UP000006701">
    <property type="component" value="Unassembled WGS sequence"/>
</dbReference>
<proteinExistence type="inferred from homology"/>
<dbReference type="InterPro" id="IPR050416">
    <property type="entry name" value="FAD-linked_Oxidoreductase"/>
</dbReference>
<dbReference type="Pfam" id="PF08031">
    <property type="entry name" value="BBE"/>
    <property type="match status" value="1"/>
</dbReference>
<dbReference type="RefSeq" id="XP_001270090.1">
    <property type="nucleotide sequence ID" value="XM_001270089.1"/>
</dbReference>
<keyword evidence="5" id="KW-0560">Oxidoreductase</keyword>
<name>A1CM77_ASPCL</name>
<evidence type="ECO:0000256" key="4">
    <source>
        <dbReference type="ARBA" id="ARBA00022827"/>
    </source>
</evidence>
<evidence type="ECO:0000256" key="1">
    <source>
        <dbReference type="ARBA" id="ARBA00005466"/>
    </source>
</evidence>
<feature type="signal peptide" evidence="6">
    <location>
        <begin position="1"/>
        <end position="21"/>
    </location>
</feature>
<dbReference type="InterPro" id="IPR016169">
    <property type="entry name" value="FAD-bd_PCMH_sub2"/>
</dbReference>
<dbReference type="STRING" id="344612.A1CM77"/>
<dbReference type="PANTHER" id="PTHR42973:SF32">
    <property type="entry name" value="FAD-LINKED OXIDOREDUCTASE AFOF"/>
    <property type="match status" value="1"/>
</dbReference>
<dbReference type="InterPro" id="IPR006094">
    <property type="entry name" value="Oxid_FAD_bind_N"/>
</dbReference>
<evidence type="ECO:0000313" key="8">
    <source>
        <dbReference type="EMBL" id="EAW08664.1"/>
    </source>
</evidence>
<dbReference type="EMBL" id="DS027058">
    <property type="protein sequence ID" value="EAW08664.1"/>
    <property type="molecule type" value="Genomic_DNA"/>
</dbReference>
<dbReference type="SUPFAM" id="SSF56176">
    <property type="entry name" value="FAD-binding/transporter-associated domain-like"/>
    <property type="match status" value="1"/>
</dbReference>
<feature type="chain" id="PRO_5002633242" evidence="6">
    <location>
        <begin position="22"/>
        <end position="488"/>
    </location>
</feature>
<dbReference type="GO" id="GO:0016491">
    <property type="term" value="F:oxidoreductase activity"/>
    <property type="evidence" value="ECO:0007669"/>
    <property type="project" value="UniProtKB-KW"/>
</dbReference>
<dbReference type="HOGENOM" id="CLU_018354_0_1_1"/>
<accession>A1CM77</accession>
<dbReference type="AlphaFoldDB" id="A1CM77"/>
<evidence type="ECO:0000256" key="2">
    <source>
        <dbReference type="ARBA" id="ARBA00022630"/>
    </source>
</evidence>
<dbReference type="PROSITE" id="PS51387">
    <property type="entry name" value="FAD_PCMH"/>
    <property type="match status" value="1"/>
</dbReference>
<dbReference type="GO" id="GO:0071949">
    <property type="term" value="F:FAD binding"/>
    <property type="evidence" value="ECO:0007669"/>
    <property type="project" value="InterPro"/>
</dbReference>
<keyword evidence="2" id="KW-0285">Flavoprotein</keyword>
<feature type="domain" description="FAD-binding PCMH-type" evidence="7">
    <location>
        <begin position="60"/>
        <end position="234"/>
    </location>
</feature>
<dbReference type="GeneID" id="4702512"/>
<dbReference type="PANTHER" id="PTHR42973">
    <property type="entry name" value="BINDING OXIDOREDUCTASE, PUTATIVE (AFU_ORTHOLOGUE AFUA_1G17690)-RELATED"/>
    <property type="match status" value="1"/>
</dbReference>
<evidence type="ECO:0000256" key="3">
    <source>
        <dbReference type="ARBA" id="ARBA00022729"/>
    </source>
</evidence>
<reference evidence="8 9" key="1">
    <citation type="journal article" date="2008" name="PLoS Genet.">
        <title>Genomic islands in the pathogenic filamentous fungus Aspergillus fumigatus.</title>
        <authorList>
            <person name="Fedorova N.D."/>
            <person name="Khaldi N."/>
            <person name="Joardar V.S."/>
            <person name="Maiti R."/>
            <person name="Amedeo P."/>
            <person name="Anderson M.J."/>
            <person name="Crabtree J."/>
            <person name="Silva J.C."/>
            <person name="Badger J.H."/>
            <person name="Albarraq A."/>
            <person name="Angiuoli S."/>
            <person name="Bussey H."/>
            <person name="Bowyer P."/>
            <person name="Cotty P.J."/>
            <person name="Dyer P.S."/>
            <person name="Egan A."/>
            <person name="Galens K."/>
            <person name="Fraser-Liggett C.M."/>
            <person name="Haas B.J."/>
            <person name="Inman J.M."/>
            <person name="Kent R."/>
            <person name="Lemieux S."/>
            <person name="Malavazi I."/>
            <person name="Orvis J."/>
            <person name="Roemer T."/>
            <person name="Ronning C.M."/>
            <person name="Sundaram J.P."/>
            <person name="Sutton G."/>
            <person name="Turner G."/>
            <person name="Venter J.C."/>
            <person name="White O.R."/>
            <person name="Whitty B.R."/>
            <person name="Youngman P."/>
            <person name="Wolfe K.H."/>
            <person name="Goldman G.H."/>
            <person name="Wortman J.R."/>
            <person name="Jiang B."/>
            <person name="Denning D.W."/>
            <person name="Nierman W.C."/>
        </authorList>
    </citation>
    <scope>NUCLEOTIDE SEQUENCE [LARGE SCALE GENOMIC DNA]</scope>
    <source>
        <strain evidence="9">ATCC 1007 / CBS 513.65 / DSM 816 / NCTC 3887 / NRRL 1</strain>
    </source>
</reference>
<gene>
    <name evidence="8" type="ORF">ACLA_095970</name>
</gene>
<sequence length="488" mass="53516">MMLPYLAPLVAVLATTVAGHGQSPVDMQALLGPLLSPSAQLYLPNDAEYAGVNERWSSIGGPSYAAAVRPATEEDVRNIVKVASEHDIPFLATGTSHSVKPGLPGYTTLENAIHIDLSQMKDISLDHESNTVTIGPGVTNDLVYDTLYAAKRETPISTDRCLSTLGTMVGGGLGSLQGVRGILADSLVSAHVVTAAGELITVSKDSNPDLFWAIRGAGHNFGIVVSATFRTYEPTNGGLSWTGDFIFPNSQNASVFELVKSLDDGLPIGVFYGVMGTFNKTTKEPLLTVRLIVMGDEEYAAPHLAKVMDLNPLSSTWESKKWNTYGHNSATMCEKSWNVTLYSIGMERTDVSTLSEAWTNWSTFSVEREMFDGFWMVERHPEQVLLAVPEEERGVYPWRDTKLYMFFVNYMLDASHKSEVHATMAPMRAKLQEVMGFENQHAYVNEAYGDEGPEVWFGAHNLPRLVALKQKWDPKNQFGAGMPIPLSL</sequence>
<evidence type="ECO:0000256" key="5">
    <source>
        <dbReference type="ARBA" id="ARBA00023002"/>
    </source>
</evidence>
<evidence type="ECO:0000259" key="7">
    <source>
        <dbReference type="PROSITE" id="PS51387"/>
    </source>
</evidence>
<evidence type="ECO:0000313" key="9">
    <source>
        <dbReference type="Proteomes" id="UP000006701"/>
    </source>
</evidence>
<keyword evidence="9" id="KW-1185">Reference proteome</keyword>
<dbReference type="KEGG" id="act:ACLA_095970"/>
<dbReference type="Pfam" id="PF01565">
    <property type="entry name" value="FAD_binding_4"/>
    <property type="match status" value="1"/>
</dbReference>
<dbReference type="Gene3D" id="3.30.465.10">
    <property type="match status" value="1"/>
</dbReference>
<protein>
    <submittedName>
        <fullName evidence="8">FAD binding domain protein</fullName>
    </submittedName>
</protein>